<evidence type="ECO:0000313" key="2">
    <source>
        <dbReference type="EMBL" id="KAK3726493.1"/>
    </source>
</evidence>
<dbReference type="EMBL" id="JAWDGP010007302">
    <property type="protein sequence ID" value="KAK3726493.1"/>
    <property type="molecule type" value="Genomic_DNA"/>
</dbReference>
<gene>
    <name evidence="2" type="ORF">RRG08_005097</name>
</gene>
<protein>
    <submittedName>
        <fullName evidence="2">Uncharacterized protein</fullName>
    </submittedName>
</protein>
<dbReference type="Proteomes" id="UP001283361">
    <property type="component" value="Unassembled WGS sequence"/>
</dbReference>
<dbReference type="AlphaFoldDB" id="A0AAE0XYY1"/>
<name>A0AAE0XYY1_9GAST</name>
<reference evidence="2" key="1">
    <citation type="journal article" date="2023" name="G3 (Bethesda)">
        <title>A reference genome for the long-term kleptoplast-retaining sea slug Elysia crispata morphotype clarki.</title>
        <authorList>
            <person name="Eastman K.E."/>
            <person name="Pendleton A.L."/>
            <person name="Shaikh M.A."/>
            <person name="Suttiyut T."/>
            <person name="Ogas R."/>
            <person name="Tomko P."/>
            <person name="Gavelis G."/>
            <person name="Widhalm J.R."/>
            <person name="Wisecaver J.H."/>
        </authorList>
    </citation>
    <scope>NUCLEOTIDE SEQUENCE</scope>
    <source>
        <strain evidence="2">ECLA1</strain>
    </source>
</reference>
<evidence type="ECO:0000313" key="3">
    <source>
        <dbReference type="Proteomes" id="UP001283361"/>
    </source>
</evidence>
<feature type="region of interest" description="Disordered" evidence="1">
    <location>
        <begin position="67"/>
        <end position="105"/>
    </location>
</feature>
<organism evidence="2 3">
    <name type="scientific">Elysia crispata</name>
    <name type="common">lettuce slug</name>
    <dbReference type="NCBI Taxonomy" id="231223"/>
    <lineage>
        <taxon>Eukaryota</taxon>
        <taxon>Metazoa</taxon>
        <taxon>Spiralia</taxon>
        <taxon>Lophotrochozoa</taxon>
        <taxon>Mollusca</taxon>
        <taxon>Gastropoda</taxon>
        <taxon>Heterobranchia</taxon>
        <taxon>Euthyneura</taxon>
        <taxon>Panpulmonata</taxon>
        <taxon>Sacoglossa</taxon>
        <taxon>Placobranchoidea</taxon>
        <taxon>Plakobranchidae</taxon>
        <taxon>Elysia</taxon>
    </lineage>
</organism>
<keyword evidence="3" id="KW-1185">Reference proteome</keyword>
<sequence>MTSSRSRLFTTTEFLESFVQQVQVTTTKVSDQEEEDKDEDENRLFQDVPETQRVDLDLQQEVIENESSFEETPIVSRSGPWCLSRSSSATASTRSRAGSPSTAKPCQPLVLVYT</sequence>
<feature type="compositionally biased region" description="Low complexity" evidence="1">
    <location>
        <begin position="84"/>
        <end position="103"/>
    </location>
</feature>
<accession>A0AAE0XYY1</accession>
<evidence type="ECO:0000256" key="1">
    <source>
        <dbReference type="SAM" id="MobiDB-lite"/>
    </source>
</evidence>
<proteinExistence type="predicted"/>
<comment type="caution">
    <text evidence="2">The sequence shown here is derived from an EMBL/GenBank/DDBJ whole genome shotgun (WGS) entry which is preliminary data.</text>
</comment>